<proteinExistence type="predicted"/>
<name>A0A2P2MXP2_RHIMU</name>
<sequence>MDDPLDLRNGCCFFEPLMFSRLFKTKKGKYVTAH</sequence>
<reference evidence="1" key="1">
    <citation type="submission" date="2018-02" db="EMBL/GenBank/DDBJ databases">
        <title>Rhizophora mucronata_Transcriptome.</title>
        <authorList>
            <person name="Meera S.P."/>
            <person name="Sreeshan A."/>
            <person name="Augustine A."/>
        </authorList>
    </citation>
    <scope>NUCLEOTIDE SEQUENCE</scope>
    <source>
        <tissue evidence="1">Leaf</tissue>
    </source>
</reference>
<dbReference type="AlphaFoldDB" id="A0A2P2MXP2"/>
<organism evidence="1">
    <name type="scientific">Rhizophora mucronata</name>
    <name type="common">Asiatic mangrove</name>
    <dbReference type="NCBI Taxonomy" id="61149"/>
    <lineage>
        <taxon>Eukaryota</taxon>
        <taxon>Viridiplantae</taxon>
        <taxon>Streptophyta</taxon>
        <taxon>Embryophyta</taxon>
        <taxon>Tracheophyta</taxon>
        <taxon>Spermatophyta</taxon>
        <taxon>Magnoliopsida</taxon>
        <taxon>eudicotyledons</taxon>
        <taxon>Gunneridae</taxon>
        <taxon>Pentapetalae</taxon>
        <taxon>rosids</taxon>
        <taxon>fabids</taxon>
        <taxon>Malpighiales</taxon>
        <taxon>Rhizophoraceae</taxon>
        <taxon>Rhizophora</taxon>
    </lineage>
</organism>
<protein>
    <submittedName>
        <fullName evidence="1">Uncharacterized protein</fullName>
    </submittedName>
</protein>
<evidence type="ECO:0000313" key="1">
    <source>
        <dbReference type="EMBL" id="MBX34982.1"/>
    </source>
</evidence>
<dbReference type="EMBL" id="GGEC01054498">
    <property type="protein sequence ID" value="MBX34982.1"/>
    <property type="molecule type" value="Transcribed_RNA"/>
</dbReference>
<accession>A0A2P2MXP2</accession>